<dbReference type="RefSeq" id="WP_237876310.1">
    <property type="nucleotide sequence ID" value="NZ_JAKLTR010000022.1"/>
</dbReference>
<keyword evidence="2" id="KW-1185">Reference proteome</keyword>
<accession>A0ABS9KYZ3</accession>
<evidence type="ECO:0000313" key="1">
    <source>
        <dbReference type="EMBL" id="MCG2617535.1"/>
    </source>
</evidence>
<organism evidence="1 2">
    <name type="scientific">Terrimonas ginsenosidimutans</name>
    <dbReference type="NCBI Taxonomy" id="2908004"/>
    <lineage>
        <taxon>Bacteria</taxon>
        <taxon>Pseudomonadati</taxon>
        <taxon>Bacteroidota</taxon>
        <taxon>Chitinophagia</taxon>
        <taxon>Chitinophagales</taxon>
        <taxon>Chitinophagaceae</taxon>
        <taxon>Terrimonas</taxon>
    </lineage>
</organism>
<reference evidence="1" key="1">
    <citation type="submission" date="2022-01" db="EMBL/GenBank/DDBJ databases">
        <authorList>
            <person name="Jo J.-H."/>
            <person name="Im W.-T."/>
        </authorList>
    </citation>
    <scope>NUCLEOTIDE SEQUENCE</scope>
    <source>
        <strain evidence="1">NA20</strain>
    </source>
</reference>
<dbReference type="Proteomes" id="UP001165367">
    <property type="component" value="Unassembled WGS sequence"/>
</dbReference>
<sequence>MDINTQQKVFLVHWTYSAEEWKKFRRWGYFRRGIWKHFAWRLLRLKMKHIPEISITTYKVWIGDRVRPFRDDQRRLRRVNIRDTGRFNIMEITYERANSASRRLPVIYVPIPKGKLREAIEVHEALSSYAW</sequence>
<evidence type="ECO:0000313" key="2">
    <source>
        <dbReference type="Proteomes" id="UP001165367"/>
    </source>
</evidence>
<name>A0ABS9KYZ3_9BACT</name>
<comment type="caution">
    <text evidence="1">The sequence shown here is derived from an EMBL/GenBank/DDBJ whole genome shotgun (WGS) entry which is preliminary data.</text>
</comment>
<dbReference type="EMBL" id="JAKLTR010000022">
    <property type="protein sequence ID" value="MCG2617535.1"/>
    <property type="molecule type" value="Genomic_DNA"/>
</dbReference>
<protein>
    <submittedName>
        <fullName evidence="1">Uncharacterized protein</fullName>
    </submittedName>
</protein>
<gene>
    <name evidence="1" type="ORF">LZZ85_24765</name>
</gene>
<proteinExistence type="predicted"/>